<name>A0A8H6YSX4_9AGAR</name>
<accession>A0A8H6YSX4</accession>
<reference evidence="2" key="1">
    <citation type="submission" date="2020-05" db="EMBL/GenBank/DDBJ databases">
        <title>Mycena genomes resolve the evolution of fungal bioluminescence.</title>
        <authorList>
            <person name="Tsai I.J."/>
        </authorList>
    </citation>
    <scope>NUCLEOTIDE SEQUENCE</scope>
    <source>
        <strain evidence="2">CCC161011</strain>
    </source>
</reference>
<comment type="caution">
    <text evidence="2">The sequence shown here is derived from an EMBL/GenBank/DDBJ whole genome shotgun (WGS) entry which is preliminary data.</text>
</comment>
<feature type="compositionally biased region" description="Pro residues" evidence="1">
    <location>
        <begin position="132"/>
        <end position="144"/>
    </location>
</feature>
<sequence>MGASPRLEYLSASSASSGARLIIPQAVLTVSLVLSKSDRHHLENYEQPQRRRCLVFGTLFGSASVSLDGSTDMIFASRPALTSSGPAPYSICFYPSPSPSLLSYSASSSSSLPYTLLRPLLRAPFPPFPPLPGPSTPYRSPPSASPSSSPKPCLPYSLVRLAIPTPRYFPPRLL</sequence>
<feature type="region of interest" description="Disordered" evidence="1">
    <location>
        <begin position="132"/>
        <end position="151"/>
    </location>
</feature>
<proteinExistence type="predicted"/>
<evidence type="ECO:0000313" key="3">
    <source>
        <dbReference type="Proteomes" id="UP000620124"/>
    </source>
</evidence>
<dbReference type="AlphaFoldDB" id="A0A8H6YSX4"/>
<gene>
    <name evidence="2" type="ORF">MVEN_00327900</name>
</gene>
<keyword evidence="3" id="KW-1185">Reference proteome</keyword>
<dbReference type="EMBL" id="JACAZI010000003">
    <property type="protein sequence ID" value="KAF7364589.1"/>
    <property type="molecule type" value="Genomic_DNA"/>
</dbReference>
<dbReference type="Proteomes" id="UP000620124">
    <property type="component" value="Unassembled WGS sequence"/>
</dbReference>
<protein>
    <submittedName>
        <fullName evidence="2">Uncharacterized protein</fullName>
    </submittedName>
</protein>
<evidence type="ECO:0000256" key="1">
    <source>
        <dbReference type="SAM" id="MobiDB-lite"/>
    </source>
</evidence>
<organism evidence="2 3">
    <name type="scientific">Mycena venus</name>
    <dbReference type="NCBI Taxonomy" id="2733690"/>
    <lineage>
        <taxon>Eukaryota</taxon>
        <taxon>Fungi</taxon>
        <taxon>Dikarya</taxon>
        <taxon>Basidiomycota</taxon>
        <taxon>Agaricomycotina</taxon>
        <taxon>Agaricomycetes</taxon>
        <taxon>Agaricomycetidae</taxon>
        <taxon>Agaricales</taxon>
        <taxon>Marasmiineae</taxon>
        <taxon>Mycenaceae</taxon>
        <taxon>Mycena</taxon>
    </lineage>
</organism>
<evidence type="ECO:0000313" key="2">
    <source>
        <dbReference type="EMBL" id="KAF7364589.1"/>
    </source>
</evidence>